<accession>A0AAD6V4B4</accession>
<dbReference type="EMBL" id="JARJCW010000063">
    <property type="protein sequence ID" value="KAJ7200433.1"/>
    <property type="molecule type" value="Genomic_DNA"/>
</dbReference>
<reference evidence="1" key="1">
    <citation type="submission" date="2023-03" db="EMBL/GenBank/DDBJ databases">
        <title>Massive genome expansion in bonnet fungi (Mycena s.s.) driven by repeated elements and novel gene families across ecological guilds.</title>
        <authorList>
            <consortium name="Lawrence Berkeley National Laboratory"/>
            <person name="Harder C.B."/>
            <person name="Miyauchi S."/>
            <person name="Viragh M."/>
            <person name="Kuo A."/>
            <person name="Thoen E."/>
            <person name="Andreopoulos B."/>
            <person name="Lu D."/>
            <person name="Skrede I."/>
            <person name="Drula E."/>
            <person name="Henrissat B."/>
            <person name="Morin E."/>
            <person name="Kohler A."/>
            <person name="Barry K."/>
            <person name="LaButti K."/>
            <person name="Morin E."/>
            <person name="Salamov A."/>
            <person name="Lipzen A."/>
            <person name="Mereny Z."/>
            <person name="Hegedus B."/>
            <person name="Baldrian P."/>
            <person name="Stursova M."/>
            <person name="Weitz H."/>
            <person name="Taylor A."/>
            <person name="Grigoriev I.V."/>
            <person name="Nagy L.G."/>
            <person name="Martin F."/>
            <person name="Kauserud H."/>
        </authorList>
    </citation>
    <scope>NUCLEOTIDE SEQUENCE</scope>
    <source>
        <strain evidence="1">9144</strain>
    </source>
</reference>
<dbReference type="AlphaFoldDB" id="A0AAD6V4B4"/>
<proteinExistence type="predicted"/>
<evidence type="ECO:0008006" key="3">
    <source>
        <dbReference type="Google" id="ProtNLM"/>
    </source>
</evidence>
<comment type="caution">
    <text evidence="1">The sequence shown here is derived from an EMBL/GenBank/DDBJ whole genome shotgun (WGS) entry which is preliminary data.</text>
</comment>
<organism evidence="1 2">
    <name type="scientific">Mycena pura</name>
    <dbReference type="NCBI Taxonomy" id="153505"/>
    <lineage>
        <taxon>Eukaryota</taxon>
        <taxon>Fungi</taxon>
        <taxon>Dikarya</taxon>
        <taxon>Basidiomycota</taxon>
        <taxon>Agaricomycotina</taxon>
        <taxon>Agaricomycetes</taxon>
        <taxon>Agaricomycetidae</taxon>
        <taxon>Agaricales</taxon>
        <taxon>Marasmiineae</taxon>
        <taxon>Mycenaceae</taxon>
        <taxon>Mycena</taxon>
    </lineage>
</organism>
<evidence type="ECO:0000313" key="2">
    <source>
        <dbReference type="Proteomes" id="UP001219525"/>
    </source>
</evidence>
<name>A0AAD6V4B4_9AGAR</name>
<gene>
    <name evidence="1" type="ORF">GGX14DRAFT_660501</name>
</gene>
<sequence length="317" mass="34215">MAAPQDKCDLKRNAPEESLGASLPAYHKDFSSVDSDIVLASSDGTLYRIHSYTLRTTSGLFRTILSLPPPPGGHSPSPIEIHEPDAVVEPLLRLMCGFATPPWPSLDALSAVLSLAEKWSAPGPVAFLHTALSADTFLSADPLRIYALATHFGWRATAQRAAAATLTLDLSAPAHAPRLSQLAARALLALLRLHRTRRDALRALLDSPERFLAGNGAPFHCAACAVTPLDNTSWRALKHRIFREADARPRADALGVCVGGMQAWPETRACWAARCTKPGCGSVNYDRLGTVKQLRACVVSLPSEVDLDWMDQTISID</sequence>
<dbReference type="Proteomes" id="UP001219525">
    <property type="component" value="Unassembled WGS sequence"/>
</dbReference>
<evidence type="ECO:0000313" key="1">
    <source>
        <dbReference type="EMBL" id="KAJ7200433.1"/>
    </source>
</evidence>
<protein>
    <recommendedName>
        <fullName evidence="3">BTB domain-containing protein</fullName>
    </recommendedName>
</protein>
<keyword evidence="2" id="KW-1185">Reference proteome</keyword>